<dbReference type="SUPFAM" id="SSF53335">
    <property type="entry name" value="S-adenosyl-L-methionine-dependent methyltransferases"/>
    <property type="match status" value="1"/>
</dbReference>
<comment type="catalytic activity">
    <reaction evidence="1 9">
        <text>S-adenosyl-L-methionine + a thiopurine = S-adenosyl-L-homocysteine + a thiopurine S-methylether.</text>
        <dbReference type="EC" id="2.1.1.67"/>
    </reaction>
</comment>
<feature type="binding site" evidence="9">
    <location>
        <position position="45"/>
    </location>
    <ligand>
        <name>S-adenosyl-L-methionine</name>
        <dbReference type="ChEBI" id="CHEBI:59789"/>
    </ligand>
</feature>
<dbReference type="NCBIfam" id="NF009732">
    <property type="entry name" value="PRK13255.1"/>
    <property type="match status" value="1"/>
</dbReference>
<feature type="binding site" evidence="9">
    <location>
        <position position="66"/>
    </location>
    <ligand>
        <name>S-adenosyl-L-methionine</name>
        <dbReference type="ChEBI" id="CHEBI:59789"/>
    </ligand>
</feature>
<protein>
    <recommendedName>
        <fullName evidence="4 9">Thiopurine S-methyltransferase</fullName>
        <ecNumber evidence="4 9">2.1.1.67</ecNumber>
    </recommendedName>
    <alternativeName>
        <fullName evidence="9">Thiopurine methyltransferase</fullName>
    </alternativeName>
</protein>
<keyword evidence="5 9" id="KW-0963">Cytoplasm</keyword>
<evidence type="ECO:0000256" key="2">
    <source>
        <dbReference type="ARBA" id="ARBA00004496"/>
    </source>
</evidence>
<reference evidence="10 11" key="1">
    <citation type="submission" date="2024-02" db="EMBL/GenBank/DDBJ databases">
        <title>Microbulbifer aestuariivivens NBRC 112533.</title>
        <authorList>
            <person name="Ichikawa N."/>
            <person name="Katano-Makiyama Y."/>
            <person name="Hidaka K."/>
        </authorList>
    </citation>
    <scope>NUCLEOTIDE SEQUENCE [LARGE SCALE GENOMIC DNA]</scope>
    <source>
        <strain evidence="10 11">NBRC 112533</strain>
    </source>
</reference>
<dbReference type="InterPro" id="IPR029063">
    <property type="entry name" value="SAM-dependent_MTases_sf"/>
</dbReference>
<keyword evidence="6 9" id="KW-0489">Methyltransferase</keyword>
<evidence type="ECO:0000313" key="11">
    <source>
        <dbReference type="Proteomes" id="UP001408594"/>
    </source>
</evidence>
<proteinExistence type="inferred from homology"/>
<dbReference type="Proteomes" id="UP001408594">
    <property type="component" value="Unassembled WGS sequence"/>
</dbReference>
<dbReference type="EC" id="2.1.1.67" evidence="4 9"/>
<evidence type="ECO:0000256" key="4">
    <source>
        <dbReference type="ARBA" id="ARBA00011905"/>
    </source>
</evidence>
<dbReference type="PANTHER" id="PTHR10259:SF11">
    <property type="entry name" value="THIOPURINE S-METHYLTRANSFERASE"/>
    <property type="match status" value="1"/>
</dbReference>
<dbReference type="InterPro" id="IPR008854">
    <property type="entry name" value="TPMT"/>
</dbReference>
<feature type="binding site" evidence="9">
    <location>
        <position position="10"/>
    </location>
    <ligand>
        <name>S-adenosyl-L-methionine</name>
        <dbReference type="ChEBI" id="CHEBI:59789"/>
    </ligand>
</feature>
<evidence type="ECO:0000256" key="9">
    <source>
        <dbReference type="HAMAP-Rule" id="MF_00812"/>
    </source>
</evidence>
<accession>A0ABP9WMP2</accession>
<organism evidence="10 11">
    <name type="scientific">Microbulbifer aestuariivivens</name>
    <dbReference type="NCBI Taxonomy" id="1908308"/>
    <lineage>
        <taxon>Bacteria</taxon>
        <taxon>Pseudomonadati</taxon>
        <taxon>Pseudomonadota</taxon>
        <taxon>Gammaproteobacteria</taxon>
        <taxon>Cellvibrionales</taxon>
        <taxon>Microbulbiferaceae</taxon>
        <taxon>Microbulbifer</taxon>
    </lineage>
</organism>
<dbReference type="InterPro" id="IPR025835">
    <property type="entry name" value="Thiopurine_S-MeTrfase"/>
</dbReference>
<dbReference type="NCBIfam" id="TIGR03840">
    <property type="entry name" value="TMPT_Se_Te"/>
    <property type="match status" value="1"/>
</dbReference>
<evidence type="ECO:0000256" key="5">
    <source>
        <dbReference type="ARBA" id="ARBA00022490"/>
    </source>
</evidence>
<evidence type="ECO:0000256" key="3">
    <source>
        <dbReference type="ARBA" id="ARBA00008145"/>
    </source>
</evidence>
<dbReference type="PIRSF" id="PIRSF023956">
    <property type="entry name" value="Thiopurine_S-methyltransferase"/>
    <property type="match status" value="1"/>
</dbReference>
<dbReference type="PROSITE" id="PS51585">
    <property type="entry name" value="SAM_MT_TPMT"/>
    <property type="match status" value="1"/>
</dbReference>
<evidence type="ECO:0000256" key="6">
    <source>
        <dbReference type="ARBA" id="ARBA00022603"/>
    </source>
</evidence>
<dbReference type="EMBL" id="BAABRT010000001">
    <property type="protein sequence ID" value="GAA5523686.1"/>
    <property type="molecule type" value="Genomic_DNA"/>
</dbReference>
<evidence type="ECO:0000256" key="8">
    <source>
        <dbReference type="ARBA" id="ARBA00022691"/>
    </source>
</evidence>
<evidence type="ECO:0000256" key="1">
    <source>
        <dbReference type="ARBA" id="ARBA00000903"/>
    </source>
</evidence>
<keyword evidence="11" id="KW-1185">Reference proteome</keyword>
<feature type="binding site" evidence="9">
    <location>
        <position position="123"/>
    </location>
    <ligand>
        <name>S-adenosyl-L-methionine</name>
        <dbReference type="ChEBI" id="CHEBI:59789"/>
    </ligand>
</feature>
<evidence type="ECO:0000256" key="7">
    <source>
        <dbReference type="ARBA" id="ARBA00022679"/>
    </source>
</evidence>
<comment type="caution">
    <text evidence="10">The sequence shown here is derived from an EMBL/GenBank/DDBJ whole genome shotgun (WGS) entry which is preliminary data.</text>
</comment>
<sequence length="212" mass="23760">MEAEFWRQIWRNNAIGFHEPKANPVLIRNIELLNLRPHSRFFLPLCGKTLDIGWLLSKGYRVAGAELSEMAVAQLFDELGVTPEVTELGQQKRYSAENLDIFCGDIFDLTAEALGPVDAIFDRAALVALPAPTRARYCRHLTAITGHATQLLVTFVYPQMLMSGPPFSVTDEEVERHYQGDYQLRRLEGRALPGGLKGLVPAAQHVWLLCSD</sequence>
<keyword evidence="8 9" id="KW-0949">S-adenosyl-L-methionine</keyword>
<comment type="subcellular location">
    <subcellularLocation>
        <location evidence="2 9">Cytoplasm</location>
    </subcellularLocation>
</comment>
<dbReference type="Gene3D" id="3.40.50.150">
    <property type="entry name" value="Vaccinia Virus protein VP39"/>
    <property type="match status" value="1"/>
</dbReference>
<dbReference type="RefSeq" id="WP_345548031.1">
    <property type="nucleotide sequence ID" value="NZ_BAABRT010000001.1"/>
</dbReference>
<comment type="similarity">
    <text evidence="3 9">Belongs to the class I-like SAM-binding methyltransferase superfamily. TPMT family.</text>
</comment>
<gene>
    <name evidence="9 10" type="primary">tpm</name>
    <name evidence="10" type="ORF">Maes01_00235</name>
</gene>
<dbReference type="Pfam" id="PF05724">
    <property type="entry name" value="TPMT"/>
    <property type="match status" value="1"/>
</dbReference>
<dbReference type="HAMAP" id="MF_00812">
    <property type="entry name" value="Thiopur_methtran"/>
    <property type="match status" value="1"/>
</dbReference>
<evidence type="ECO:0000313" key="10">
    <source>
        <dbReference type="EMBL" id="GAA5523686.1"/>
    </source>
</evidence>
<name>A0ABP9WMP2_9GAMM</name>
<keyword evidence="7 9" id="KW-0808">Transferase</keyword>
<dbReference type="InterPro" id="IPR022474">
    <property type="entry name" value="Thiopur_S-MeTfrase_Se/Te_detox"/>
</dbReference>
<dbReference type="PANTHER" id="PTHR10259">
    <property type="entry name" value="THIOPURINE S-METHYLTRANSFERASE"/>
    <property type="match status" value="1"/>
</dbReference>